<keyword evidence="3" id="KW-0067">ATP-binding</keyword>
<sequence length="423" mass="46870">MTNQGCSAEELSSYYTIVVAIDFGTTYSGYSFSFKKKPEDIFTQTTWGEIDEIPSSAKTPTCVLTDAKGKLVAIGYKAQKLFSEMDSQEARCHRFYSHFKMKLHTEKNLTKDTKIEDQSGKKTSALDICAMMLKAIKLEMLTVLESQGVERVDVNLIRWVLTVPAIWTDGAKQFMRQAAVQAGLVEETDSGNLILALEPEAASLCCQKLPLAKFAMRGDSSVKLSTGTKYLVLDAGGGTVDITAHKVLKDNQLEELYWANGGAMGGNRVNESFRVLLADIFKGEFMDTYRLRDPGDYNSLMNKLEIVKKGFNPHDSSSFRLTIGMSNLYEELFGKKISGCVTPKYTTLGVKVSNGLIKIPPAVLETIFTPVVNDILSHVDCLFKKDELRGIKIILMVGGFSNCAFLQQAIKKKFTKCDVLVPK</sequence>
<dbReference type="CDD" id="cd10229">
    <property type="entry name" value="ASKHA_NBD_HSP70_HSPA12"/>
    <property type="match status" value="1"/>
</dbReference>
<dbReference type="AlphaFoldDB" id="A0AAU0MTL2"/>
<dbReference type="EMBL" id="OM803171">
    <property type="protein sequence ID" value="WOS59950.1"/>
    <property type="molecule type" value="mRNA"/>
</dbReference>
<reference evidence="4" key="1">
    <citation type="submission" date="2022-02" db="EMBL/GenBank/DDBJ databases">
        <authorList>
            <person name="Liu D.D."/>
        </authorList>
    </citation>
    <scope>NUCLEOTIDE SEQUENCE</scope>
</reference>
<name>A0AAU0MTL2_UREUN</name>
<dbReference type="PANTHER" id="PTHR14187:SF5">
    <property type="entry name" value="HEAT SHOCK 70 KDA PROTEIN 12A"/>
    <property type="match status" value="1"/>
</dbReference>
<gene>
    <name evidence="4" type="primary">HSPA12</name>
</gene>
<keyword evidence="2" id="KW-0547">Nucleotide-binding</keyword>
<evidence type="ECO:0000256" key="2">
    <source>
        <dbReference type="ARBA" id="ARBA00022741"/>
    </source>
</evidence>
<protein>
    <submittedName>
        <fullName evidence="4">Heat shock protein family A member 12 variant X11</fullName>
    </submittedName>
</protein>
<comment type="similarity">
    <text evidence="1">Belongs to the heat shock protein 70 family.</text>
</comment>
<proteinExistence type="evidence at transcript level"/>
<dbReference type="Pfam" id="PF00012">
    <property type="entry name" value="HSP70"/>
    <property type="match status" value="1"/>
</dbReference>
<organism evidence="4">
    <name type="scientific">Urechis unicinctus</name>
    <name type="common">Fat innkeeper worm</name>
    <name type="synonym">Chinese penis fish</name>
    <dbReference type="NCBI Taxonomy" id="6432"/>
    <lineage>
        <taxon>Eukaryota</taxon>
        <taxon>Metazoa</taxon>
        <taxon>Spiralia</taxon>
        <taxon>Lophotrochozoa</taxon>
        <taxon>Annelida</taxon>
        <taxon>Polychaeta</taxon>
        <taxon>Echiura</taxon>
        <taxon>Xenopneusta</taxon>
        <taxon>Urechidae</taxon>
        <taxon>Urechis</taxon>
    </lineage>
</organism>
<dbReference type="PANTHER" id="PTHR14187">
    <property type="entry name" value="ALPHA KINASE/ELONGATION FACTOR 2 KINASE"/>
    <property type="match status" value="1"/>
</dbReference>
<accession>A0AAU0MTL2</accession>
<dbReference type="Gene3D" id="3.30.420.40">
    <property type="match status" value="1"/>
</dbReference>
<dbReference type="InterPro" id="IPR013126">
    <property type="entry name" value="Hsp_70_fam"/>
</dbReference>
<evidence type="ECO:0000256" key="3">
    <source>
        <dbReference type="ARBA" id="ARBA00022840"/>
    </source>
</evidence>
<evidence type="ECO:0000313" key="4">
    <source>
        <dbReference type="EMBL" id="WOS59950.1"/>
    </source>
</evidence>
<dbReference type="InterPro" id="IPR043129">
    <property type="entry name" value="ATPase_NBD"/>
</dbReference>
<keyword evidence="4" id="KW-0346">Stress response</keyword>
<dbReference type="GO" id="GO:0005524">
    <property type="term" value="F:ATP binding"/>
    <property type="evidence" value="ECO:0007669"/>
    <property type="project" value="UniProtKB-KW"/>
</dbReference>
<dbReference type="GO" id="GO:0140662">
    <property type="term" value="F:ATP-dependent protein folding chaperone"/>
    <property type="evidence" value="ECO:0007669"/>
    <property type="project" value="InterPro"/>
</dbReference>
<evidence type="ECO:0000256" key="1">
    <source>
        <dbReference type="ARBA" id="ARBA00007381"/>
    </source>
</evidence>
<dbReference type="SUPFAM" id="SSF53067">
    <property type="entry name" value="Actin-like ATPase domain"/>
    <property type="match status" value="2"/>
</dbReference>